<feature type="transmembrane region" description="Helical" evidence="6">
    <location>
        <begin position="12"/>
        <end position="35"/>
    </location>
</feature>
<name>A0A8E6EZS4_9BACT</name>
<feature type="transmembrane region" description="Helical" evidence="6">
    <location>
        <begin position="123"/>
        <end position="144"/>
    </location>
</feature>
<feature type="transmembrane region" description="Helical" evidence="6">
    <location>
        <begin position="305"/>
        <end position="323"/>
    </location>
</feature>
<dbReference type="InterPro" id="IPR050833">
    <property type="entry name" value="Poly_Biosynth_Transport"/>
</dbReference>
<evidence type="ECO:0000256" key="4">
    <source>
        <dbReference type="ARBA" id="ARBA00022989"/>
    </source>
</evidence>
<feature type="transmembrane region" description="Helical" evidence="6">
    <location>
        <begin position="398"/>
        <end position="416"/>
    </location>
</feature>
<organism evidence="7 8">
    <name type="scientific">Telmatocola sphagniphila</name>
    <dbReference type="NCBI Taxonomy" id="1123043"/>
    <lineage>
        <taxon>Bacteria</taxon>
        <taxon>Pseudomonadati</taxon>
        <taxon>Planctomycetota</taxon>
        <taxon>Planctomycetia</taxon>
        <taxon>Gemmatales</taxon>
        <taxon>Gemmataceae</taxon>
    </lineage>
</organism>
<evidence type="ECO:0000256" key="2">
    <source>
        <dbReference type="ARBA" id="ARBA00022475"/>
    </source>
</evidence>
<evidence type="ECO:0000313" key="7">
    <source>
        <dbReference type="EMBL" id="QVL33776.1"/>
    </source>
</evidence>
<keyword evidence="4 6" id="KW-1133">Transmembrane helix</keyword>
<evidence type="ECO:0000313" key="8">
    <source>
        <dbReference type="Proteomes" id="UP000676194"/>
    </source>
</evidence>
<feature type="transmembrane region" description="Helical" evidence="6">
    <location>
        <begin position="257"/>
        <end position="275"/>
    </location>
</feature>
<sequence length="512" mass="54173">MSRLQRAVTATLIVQAFTVAGMVLSLVTVPAYLNWLGQERYGLILLAMSVLQYLVLSDGGLSWASMILVSHAKGREDHPEIAAVLQASRRFAHLSAGIILVLTAGVGLLLALFGAALPVHPELAGLALAIGLQAVVTLLASPTYSLLNGLQDLQYVALAQGSGRIAGAILAIAAAAGNCPLGGIIGVQTLANFVSYRIAKSYAASRYPWAFEKHPPNRLLRTKLLRTAAGNFGLQAGDGLAMSAPVLALGWFSGAEAVPTFSVALTLIMLPLGVVRNFTATLQSAYGDAAAKGEIAWIAQTLSRTLNLSLLFFGLLAAGYLALTRDFVSLWTAQKLTIAWPILLGALTVGALNSLIASLQFTLTGLGRIRVAARTHVFYGVASLVFCGFLVWKVDPQYVGFGLLAAALFTNLWILPRELKEHLGGLSFWPSGSTVVLIFLLSVGSGLLGAGLASELRPESRWLALIGGAGAIFLVYGVLAKWLLSDLTAPVLNKILARWRSRRSNRADVVPT</sequence>
<feature type="transmembrane region" description="Helical" evidence="6">
    <location>
        <begin position="462"/>
        <end position="484"/>
    </location>
</feature>
<feature type="transmembrane region" description="Helical" evidence="6">
    <location>
        <begin position="371"/>
        <end position="392"/>
    </location>
</feature>
<dbReference type="RefSeq" id="WP_213498759.1">
    <property type="nucleotide sequence ID" value="NZ_CP074694.1"/>
</dbReference>
<feature type="transmembrane region" description="Helical" evidence="6">
    <location>
        <begin position="338"/>
        <end position="359"/>
    </location>
</feature>
<comment type="subcellular location">
    <subcellularLocation>
        <location evidence="1">Cell membrane</location>
        <topology evidence="1">Multi-pass membrane protein</topology>
    </subcellularLocation>
</comment>
<dbReference type="Pfam" id="PF01943">
    <property type="entry name" value="Polysacc_synt"/>
    <property type="match status" value="1"/>
</dbReference>
<dbReference type="PANTHER" id="PTHR30250:SF26">
    <property type="entry name" value="PSMA PROTEIN"/>
    <property type="match status" value="1"/>
</dbReference>
<feature type="transmembrane region" description="Helical" evidence="6">
    <location>
        <begin position="41"/>
        <end position="70"/>
    </location>
</feature>
<reference evidence="7" key="1">
    <citation type="submission" date="2021-05" db="EMBL/GenBank/DDBJ databases">
        <title>Complete genome sequence of the cellulolytic planctomycete Telmatocola sphagniphila SP2T and characterization of the first cellulase from planctomycetes.</title>
        <authorList>
            <person name="Rakitin A.L."/>
            <person name="Beletsky A.V."/>
            <person name="Naumoff D.G."/>
            <person name="Kulichevskaya I.S."/>
            <person name="Mardanov A.V."/>
            <person name="Ravin N.V."/>
            <person name="Dedysh S.N."/>
        </authorList>
    </citation>
    <scope>NUCLEOTIDE SEQUENCE</scope>
    <source>
        <strain evidence="7">SP2T</strain>
    </source>
</reference>
<accession>A0A8E6EZS4</accession>
<feature type="transmembrane region" description="Helical" evidence="6">
    <location>
        <begin position="91"/>
        <end position="117"/>
    </location>
</feature>
<evidence type="ECO:0000256" key="1">
    <source>
        <dbReference type="ARBA" id="ARBA00004651"/>
    </source>
</evidence>
<dbReference type="Proteomes" id="UP000676194">
    <property type="component" value="Chromosome"/>
</dbReference>
<dbReference type="EMBL" id="CP074694">
    <property type="protein sequence ID" value="QVL33776.1"/>
    <property type="molecule type" value="Genomic_DNA"/>
</dbReference>
<keyword evidence="2" id="KW-1003">Cell membrane</keyword>
<dbReference type="PANTHER" id="PTHR30250">
    <property type="entry name" value="PST FAMILY PREDICTED COLANIC ACID TRANSPORTER"/>
    <property type="match status" value="1"/>
</dbReference>
<keyword evidence="5 6" id="KW-0472">Membrane</keyword>
<keyword evidence="3 6" id="KW-0812">Transmembrane</keyword>
<gene>
    <name evidence="7" type="ORF">KIH39_07670</name>
</gene>
<dbReference type="AlphaFoldDB" id="A0A8E6EZS4"/>
<keyword evidence="8" id="KW-1185">Reference proteome</keyword>
<dbReference type="GO" id="GO:0005886">
    <property type="term" value="C:plasma membrane"/>
    <property type="evidence" value="ECO:0007669"/>
    <property type="project" value="UniProtKB-SubCell"/>
</dbReference>
<evidence type="ECO:0000256" key="3">
    <source>
        <dbReference type="ARBA" id="ARBA00022692"/>
    </source>
</evidence>
<feature type="transmembrane region" description="Helical" evidence="6">
    <location>
        <begin position="165"/>
        <end position="187"/>
    </location>
</feature>
<dbReference type="InterPro" id="IPR002797">
    <property type="entry name" value="Polysacc_synth"/>
</dbReference>
<proteinExistence type="predicted"/>
<dbReference type="KEGG" id="tsph:KIH39_07670"/>
<protein>
    <submittedName>
        <fullName evidence="7">Oligosaccharide flippase family protein</fullName>
    </submittedName>
</protein>
<evidence type="ECO:0000256" key="6">
    <source>
        <dbReference type="SAM" id="Phobius"/>
    </source>
</evidence>
<evidence type="ECO:0000256" key="5">
    <source>
        <dbReference type="ARBA" id="ARBA00023136"/>
    </source>
</evidence>
<feature type="transmembrane region" description="Helical" evidence="6">
    <location>
        <begin position="428"/>
        <end position="450"/>
    </location>
</feature>